<dbReference type="EMBL" id="CP096208">
    <property type="protein sequence ID" value="UPQ83969.1"/>
    <property type="molecule type" value="Genomic_DNA"/>
</dbReference>
<evidence type="ECO:0000313" key="4">
    <source>
        <dbReference type="Proteomes" id="UP000831189"/>
    </source>
</evidence>
<keyword evidence="4" id="KW-1185">Reference proteome</keyword>
<keyword evidence="3" id="KW-0328">Glycosyltransferase</keyword>
<sequence length="254" mass="29156">MVNFSIVTINWNNLDGLKETYRSLVNQTYRNFRWIVIDGASKDGSGEWLKSLDDAQAEIAIEPDKGIYDAMNKGRLRAVETPGYTLFLNSGDSLADASVLGRISDELSKTAGKPKFVYGDFYRQQADGTLKLTSARPIERAPLGLPASHQTMYFENERLRQFEFRLDYKLSADYCLLLEFLQGLDLQSEVLQLSFPLCIFDTTGVSHKRRFEAIREDMDIRKRFLKFSKPNAFALYMLHYVHTHTKQLRSSLGR</sequence>
<dbReference type="InterPro" id="IPR001173">
    <property type="entry name" value="Glyco_trans_2-like"/>
</dbReference>
<dbReference type="Gene3D" id="3.90.550.10">
    <property type="entry name" value="Spore Coat Polysaccharide Biosynthesis Protein SpsA, Chain A"/>
    <property type="match status" value="1"/>
</dbReference>
<keyword evidence="1" id="KW-0472">Membrane</keyword>
<gene>
    <name evidence="3" type="ORF">M0M42_06055</name>
</gene>
<evidence type="ECO:0000313" key="3">
    <source>
        <dbReference type="EMBL" id="UPQ83969.1"/>
    </source>
</evidence>
<keyword evidence="1" id="KW-1003">Cell membrane</keyword>
<keyword evidence="1" id="KW-0997">Cell inner membrane</keyword>
<name>A0ABY4KTR7_9PSED</name>
<dbReference type="GO" id="GO:0016757">
    <property type="term" value="F:glycosyltransferase activity"/>
    <property type="evidence" value="ECO:0007669"/>
    <property type="project" value="UniProtKB-KW"/>
</dbReference>
<dbReference type="Proteomes" id="UP000831189">
    <property type="component" value="Chromosome"/>
</dbReference>
<dbReference type="Pfam" id="PF00535">
    <property type="entry name" value="Glycos_transf_2"/>
    <property type="match status" value="1"/>
</dbReference>
<feature type="domain" description="Glycosyltransferase 2-like" evidence="2">
    <location>
        <begin position="5"/>
        <end position="103"/>
    </location>
</feature>
<dbReference type="EC" id="2.4.-.-" evidence="3"/>
<evidence type="ECO:0000256" key="1">
    <source>
        <dbReference type="ARBA" id="ARBA00022519"/>
    </source>
</evidence>
<accession>A0ABY4KTR7</accession>
<proteinExistence type="predicted"/>
<keyword evidence="3" id="KW-0808">Transferase</keyword>
<organism evidence="3 4">
    <name type="scientific">Pseudomonas knackmussii</name>
    <dbReference type="NCBI Taxonomy" id="65741"/>
    <lineage>
        <taxon>Bacteria</taxon>
        <taxon>Pseudomonadati</taxon>
        <taxon>Pseudomonadota</taxon>
        <taxon>Gammaproteobacteria</taxon>
        <taxon>Pseudomonadales</taxon>
        <taxon>Pseudomonadaceae</taxon>
        <taxon>Pseudomonas</taxon>
    </lineage>
</organism>
<dbReference type="InterPro" id="IPR029044">
    <property type="entry name" value="Nucleotide-diphossugar_trans"/>
</dbReference>
<dbReference type="SUPFAM" id="SSF53448">
    <property type="entry name" value="Nucleotide-diphospho-sugar transferases"/>
    <property type="match status" value="1"/>
</dbReference>
<reference evidence="3 4" key="1">
    <citation type="submission" date="2022-04" db="EMBL/GenBank/DDBJ databases">
        <title>Pseudomonas knackmussii B09-2.</title>
        <authorList>
            <person name="Deng Y."/>
        </authorList>
    </citation>
    <scope>NUCLEOTIDE SEQUENCE [LARGE SCALE GENOMIC DNA]</scope>
    <source>
        <strain evidence="3 4">B09-2</strain>
    </source>
</reference>
<protein>
    <submittedName>
        <fullName evidence="3">Glycosyltransferase</fullName>
        <ecNumber evidence="3">2.4.-.-</ecNumber>
    </submittedName>
</protein>
<evidence type="ECO:0000259" key="2">
    <source>
        <dbReference type="Pfam" id="PF00535"/>
    </source>
</evidence>